<dbReference type="PANTHER" id="PTHR19854">
    <property type="entry name" value="TRANSDUCIN BETA-LIKE 3"/>
    <property type="match status" value="1"/>
</dbReference>
<evidence type="ECO:0000256" key="4">
    <source>
        <dbReference type="ARBA" id="ARBA00037931"/>
    </source>
</evidence>
<reference evidence="8" key="2">
    <citation type="submission" date="2023-01" db="EMBL/GenBank/DDBJ databases">
        <authorList>
            <person name="Petersen C."/>
        </authorList>
    </citation>
    <scope>NUCLEOTIDE SEQUENCE</scope>
    <source>
        <strain evidence="8">IBT 17514</strain>
    </source>
</reference>
<gene>
    <name evidence="8" type="ORF">N7493_000065</name>
</gene>
<evidence type="ECO:0000256" key="2">
    <source>
        <dbReference type="ARBA" id="ARBA00022737"/>
    </source>
</evidence>
<dbReference type="PANTHER" id="PTHR19854:SF1">
    <property type="entry name" value="GUANINE NUCLEOTIDE-BINDING PROTEIN SUBUNIT BETA-LIKE PROTEIN 1"/>
    <property type="match status" value="1"/>
</dbReference>
<dbReference type="EMBL" id="JAQJAN010000001">
    <property type="protein sequence ID" value="KAJ5740193.1"/>
    <property type="molecule type" value="Genomic_DNA"/>
</dbReference>
<evidence type="ECO:0000256" key="1">
    <source>
        <dbReference type="ARBA" id="ARBA00022574"/>
    </source>
</evidence>
<dbReference type="Pfam" id="PF00400">
    <property type="entry name" value="WD40"/>
    <property type="match status" value="4"/>
</dbReference>
<comment type="caution">
    <text evidence="8">The sequence shown here is derived from an EMBL/GenBank/DDBJ whole genome shotgun (WGS) entry which is preliminary data.</text>
</comment>
<comment type="subunit">
    <text evidence="5">Component of the ASTRA chromatin remodeling machinery complex.</text>
</comment>
<evidence type="ECO:0000313" key="9">
    <source>
        <dbReference type="Proteomes" id="UP001215712"/>
    </source>
</evidence>
<dbReference type="InterPro" id="IPR015943">
    <property type="entry name" value="WD40/YVTN_repeat-like_dom_sf"/>
</dbReference>
<evidence type="ECO:0000313" key="8">
    <source>
        <dbReference type="EMBL" id="KAJ5740193.1"/>
    </source>
</evidence>
<feature type="repeat" description="WD" evidence="7">
    <location>
        <begin position="19"/>
        <end position="60"/>
    </location>
</feature>
<dbReference type="InterPro" id="IPR019775">
    <property type="entry name" value="WD40_repeat_CS"/>
</dbReference>
<name>A0AAD6HW93_9EURO</name>
<dbReference type="SMART" id="SM00320">
    <property type="entry name" value="WD40"/>
    <property type="match status" value="5"/>
</dbReference>
<dbReference type="SUPFAM" id="SSF50978">
    <property type="entry name" value="WD40 repeat-like"/>
    <property type="match status" value="1"/>
</dbReference>
<dbReference type="PROSITE" id="PS00678">
    <property type="entry name" value="WD_REPEATS_1"/>
    <property type="match status" value="2"/>
</dbReference>
<feature type="repeat" description="WD" evidence="7">
    <location>
        <begin position="422"/>
        <end position="437"/>
    </location>
</feature>
<reference evidence="8" key="1">
    <citation type="journal article" date="2023" name="IMA Fungus">
        <title>Comparative genomic study of the Penicillium genus elucidates a diverse pangenome and 15 lateral gene transfer events.</title>
        <authorList>
            <person name="Petersen C."/>
            <person name="Sorensen T."/>
            <person name="Nielsen M.R."/>
            <person name="Sondergaard T.E."/>
            <person name="Sorensen J.L."/>
            <person name="Fitzpatrick D.A."/>
            <person name="Frisvad J.C."/>
            <person name="Nielsen K.L."/>
        </authorList>
    </citation>
    <scope>NUCLEOTIDE SEQUENCE</scope>
    <source>
        <strain evidence="8">IBT 17514</strain>
    </source>
</reference>
<keyword evidence="2" id="KW-0677">Repeat</keyword>
<evidence type="ECO:0000256" key="3">
    <source>
        <dbReference type="ARBA" id="ARBA00037338"/>
    </source>
</evidence>
<evidence type="ECO:0000256" key="6">
    <source>
        <dbReference type="ARBA" id="ARBA00040563"/>
    </source>
</evidence>
<proteinExistence type="inferred from homology"/>
<dbReference type="PROSITE" id="PS50082">
    <property type="entry name" value="WD_REPEATS_2"/>
    <property type="match status" value="2"/>
</dbReference>
<keyword evidence="1 7" id="KW-0853">WD repeat</keyword>
<sequence length="437" mass="48069">MATPSNQVQNGPATPVYILRGHGGPVHALNIFHQNLRLFSGDANGWVVIWDLVTKRPITVWKAHKGAVLEVKGFIDEKGVTELYTHGRDHKLCVWKIRPEDEKHLDKTLPVDVTESSSAEQRAQPWLLHSLPVNALNFCAFSMTTIYGTDASSEKSQNEADSVPKTTLFAVPNALDSGGVDIFHLPSERRLSTIPSDPAVKTGMVMAVNIFVASGDLYVASAYEDGHVMVSVHRGPIKSADFELSNIAANPWKWEKIYASRPHSQPVLSIDVSPNLDYFISSSADALIIKNPIPGPGTIGDVPIVNYKEETPLKTVNTKHSGQQGLKLRDDGKIFATAGWDSRVRVYSGKTMKEVAVLKWHKDGCYCVAFGEIAGLSSSRQGDWRVNTVQGNDEEQQAQSSDYSLAAVQSQRNQKIQQTHWLAAGSKDGKISLWDIY</sequence>
<dbReference type="Gene3D" id="2.130.10.10">
    <property type="entry name" value="YVTN repeat-like/Quinoprotein amine dehydrogenase"/>
    <property type="match status" value="3"/>
</dbReference>
<dbReference type="InterPro" id="IPR036322">
    <property type="entry name" value="WD40_repeat_dom_sf"/>
</dbReference>
<dbReference type="InterPro" id="IPR001680">
    <property type="entry name" value="WD40_rpt"/>
</dbReference>
<comment type="similarity">
    <text evidence="4">Belongs to the WD repeat ASA1 family.</text>
</comment>
<protein>
    <recommendedName>
        <fullName evidence="6">ASTRA-associated protein 1</fullName>
    </recommendedName>
</protein>
<evidence type="ECO:0000256" key="5">
    <source>
        <dbReference type="ARBA" id="ARBA00038749"/>
    </source>
</evidence>
<comment type="function">
    <text evidence="3">Component of the ASTRA complex involved in chromatin remodeling.</text>
</comment>
<accession>A0AAD6HW93</accession>
<keyword evidence="9" id="KW-1185">Reference proteome</keyword>
<dbReference type="Proteomes" id="UP001215712">
    <property type="component" value="Unassembled WGS sequence"/>
</dbReference>
<dbReference type="AlphaFoldDB" id="A0AAD6HW93"/>
<evidence type="ECO:0000256" key="7">
    <source>
        <dbReference type="PROSITE-ProRule" id="PRU00221"/>
    </source>
</evidence>
<organism evidence="8 9">
    <name type="scientific">Penicillium malachiteum</name>
    <dbReference type="NCBI Taxonomy" id="1324776"/>
    <lineage>
        <taxon>Eukaryota</taxon>
        <taxon>Fungi</taxon>
        <taxon>Dikarya</taxon>
        <taxon>Ascomycota</taxon>
        <taxon>Pezizomycotina</taxon>
        <taxon>Eurotiomycetes</taxon>
        <taxon>Eurotiomycetidae</taxon>
        <taxon>Eurotiales</taxon>
        <taxon>Aspergillaceae</taxon>
        <taxon>Penicillium</taxon>
    </lineage>
</organism>